<dbReference type="InterPro" id="IPR012074">
    <property type="entry name" value="GAF_ANTAR"/>
</dbReference>
<reference evidence="7 8" key="1">
    <citation type="submission" date="2021-08" db="EMBL/GenBank/DDBJ databases">
        <title>Nocardioides bacterium WL0053 sp. nov., isolated from the sediment.</title>
        <authorList>
            <person name="Wang L."/>
            <person name="Zhang D."/>
            <person name="Zhang A."/>
        </authorList>
    </citation>
    <scope>NUCLEOTIDE SEQUENCE [LARGE SCALE GENOMIC DNA]</scope>
    <source>
        <strain evidence="7 8">WL0053</strain>
    </source>
</reference>
<dbReference type="Proteomes" id="UP000754710">
    <property type="component" value="Unassembled WGS sequence"/>
</dbReference>
<comment type="caution">
    <text evidence="7">The sequence shown here is derived from an EMBL/GenBank/DDBJ whole genome shotgun (WGS) entry which is preliminary data.</text>
</comment>
<feature type="domain" description="ANTAR" evidence="6">
    <location>
        <begin position="158"/>
        <end position="219"/>
    </location>
</feature>
<dbReference type="InterPro" id="IPR029016">
    <property type="entry name" value="GAF-like_dom_sf"/>
</dbReference>
<dbReference type="PROSITE" id="PS50921">
    <property type="entry name" value="ANTAR"/>
    <property type="match status" value="1"/>
</dbReference>
<dbReference type="PIRSF" id="PIRSF036625">
    <property type="entry name" value="GAF_ANTAR"/>
    <property type="match status" value="1"/>
</dbReference>
<evidence type="ECO:0000256" key="3">
    <source>
        <dbReference type="ARBA" id="ARBA00023015"/>
    </source>
</evidence>
<dbReference type="InterPro" id="IPR003018">
    <property type="entry name" value="GAF"/>
</dbReference>
<organism evidence="7 8">
    <name type="scientific">Nocardioides jiangsuensis</name>
    <dbReference type="NCBI Taxonomy" id="2866161"/>
    <lineage>
        <taxon>Bacteria</taxon>
        <taxon>Bacillati</taxon>
        <taxon>Actinomycetota</taxon>
        <taxon>Actinomycetes</taxon>
        <taxon>Propionibacteriales</taxon>
        <taxon>Nocardioidaceae</taxon>
        <taxon>Nocardioides</taxon>
    </lineage>
</organism>
<feature type="region of interest" description="Disordered" evidence="5">
    <location>
        <begin position="222"/>
        <end position="243"/>
    </location>
</feature>
<dbReference type="InterPro" id="IPR011006">
    <property type="entry name" value="CheY-like_superfamily"/>
</dbReference>
<protein>
    <submittedName>
        <fullName evidence="7">GAF and ANTAR domain-containing protein</fullName>
    </submittedName>
</protein>
<name>A0ABS7RN69_9ACTN</name>
<dbReference type="SMART" id="SM01012">
    <property type="entry name" value="ANTAR"/>
    <property type="match status" value="1"/>
</dbReference>
<gene>
    <name evidence="7" type="ORF">K1X13_09120</name>
</gene>
<sequence length="243" mass="26541">MIDDQSLLESARRLSEALAPGDLDATLTQLTAAAVDLIPEVVYASITVRHGDDRLETVGPTHPALIELDKAQYTFHEGPCYDAATDETHVVSTNLSEDPRFMKYGPVAVEAGIRAQAAFRLFDSRESQGALNLYATEVGAFEDLGGTAALFKHQAAVAISYAREVTNLKEALETRKTIGQAMGIVMERYQLTDDRAFAFLTRLSQQRNVKLRLVAQELIAASDERGNEERDDEEPSAPQDAAG</sequence>
<keyword evidence="3" id="KW-0805">Transcription regulation</keyword>
<evidence type="ECO:0000313" key="8">
    <source>
        <dbReference type="Proteomes" id="UP000754710"/>
    </source>
</evidence>
<keyword evidence="4" id="KW-0804">Transcription</keyword>
<dbReference type="Pfam" id="PF03861">
    <property type="entry name" value="ANTAR"/>
    <property type="match status" value="1"/>
</dbReference>
<dbReference type="Pfam" id="PF13185">
    <property type="entry name" value="GAF_2"/>
    <property type="match status" value="1"/>
</dbReference>
<accession>A0ABS7RN69</accession>
<evidence type="ECO:0000313" key="7">
    <source>
        <dbReference type="EMBL" id="MBY9074977.1"/>
    </source>
</evidence>
<keyword evidence="1" id="KW-0808">Transferase</keyword>
<dbReference type="Gene3D" id="3.30.450.40">
    <property type="match status" value="1"/>
</dbReference>
<dbReference type="InterPro" id="IPR036388">
    <property type="entry name" value="WH-like_DNA-bd_sf"/>
</dbReference>
<dbReference type="RefSeq" id="WP_221024788.1">
    <property type="nucleotide sequence ID" value="NZ_JAIEZQ010000002.1"/>
</dbReference>
<proteinExistence type="predicted"/>
<keyword evidence="8" id="KW-1185">Reference proteome</keyword>
<evidence type="ECO:0000256" key="4">
    <source>
        <dbReference type="ARBA" id="ARBA00023163"/>
    </source>
</evidence>
<evidence type="ECO:0000256" key="2">
    <source>
        <dbReference type="ARBA" id="ARBA00022777"/>
    </source>
</evidence>
<dbReference type="SUPFAM" id="SSF55781">
    <property type="entry name" value="GAF domain-like"/>
    <property type="match status" value="1"/>
</dbReference>
<dbReference type="Gene3D" id="1.10.10.10">
    <property type="entry name" value="Winged helix-like DNA-binding domain superfamily/Winged helix DNA-binding domain"/>
    <property type="match status" value="1"/>
</dbReference>
<evidence type="ECO:0000259" key="6">
    <source>
        <dbReference type="PROSITE" id="PS50921"/>
    </source>
</evidence>
<dbReference type="SUPFAM" id="SSF52172">
    <property type="entry name" value="CheY-like"/>
    <property type="match status" value="1"/>
</dbReference>
<dbReference type="InterPro" id="IPR005561">
    <property type="entry name" value="ANTAR"/>
</dbReference>
<dbReference type="EMBL" id="JAIEZQ010000002">
    <property type="protein sequence ID" value="MBY9074977.1"/>
    <property type="molecule type" value="Genomic_DNA"/>
</dbReference>
<keyword evidence="2" id="KW-0418">Kinase</keyword>
<evidence type="ECO:0000256" key="5">
    <source>
        <dbReference type="SAM" id="MobiDB-lite"/>
    </source>
</evidence>
<evidence type="ECO:0000256" key="1">
    <source>
        <dbReference type="ARBA" id="ARBA00022679"/>
    </source>
</evidence>